<keyword evidence="2" id="KW-1185">Reference proteome</keyword>
<evidence type="ECO:0000313" key="1">
    <source>
        <dbReference type="EMBL" id="VCW66889.1"/>
    </source>
</evidence>
<dbReference type="EMBL" id="CYRY02002225">
    <property type="protein sequence ID" value="VCW66889.1"/>
    <property type="molecule type" value="Genomic_DNA"/>
</dbReference>
<accession>A0A9X9LFN3</accession>
<proteinExistence type="predicted"/>
<name>A0A9X9LFN3_GULGU</name>
<sequence>MSAVPGRGFPKEACKLDPSSIPLDLSMSSWNSSFLVSLWSLMSSSLSRPAGVKPVTPRDSRRLCQCLEVHPHFHKDRRSQPSTVL</sequence>
<organism evidence="1 2">
    <name type="scientific">Gulo gulo</name>
    <name type="common">Wolverine</name>
    <name type="synonym">Gluton</name>
    <dbReference type="NCBI Taxonomy" id="48420"/>
    <lineage>
        <taxon>Eukaryota</taxon>
        <taxon>Metazoa</taxon>
        <taxon>Chordata</taxon>
        <taxon>Craniata</taxon>
        <taxon>Vertebrata</taxon>
        <taxon>Euteleostomi</taxon>
        <taxon>Mammalia</taxon>
        <taxon>Eutheria</taxon>
        <taxon>Laurasiatheria</taxon>
        <taxon>Carnivora</taxon>
        <taxon>Caniformia</taxon>
        <taxon>Musteloidea</taxon>
        <taxon>Mustelidae</taxon>
        <taxon>Guloninae</taxon>
        <taxon>Gulo</taxon>
    </lineage>
</organism>
<protein>
    <submittedName>
        <fullName evidence="1">Uncharacterized protein</fullName>
    </submittedName>
</protein>
<gene>
    <name evidence="1" type="ORF">BN2614_LOCUS3</name>
</gene>
<feature type="non-terminal residue" evidence="1">
    <location>
        <position position="85"/>
    </location>
</feature>
<dbReference type="Proteomes" id="UP000269945">
    <property type="component" value="Unassembled WGS sequence"/>
</dbReference>
<evidence type="ECO:0000313" key="2">
    <source>
        <dbReference type="Proteomes" id="UP000269945"/>
    </source>
</evidence>
<comment type="caution">
    <text evidence="1">The sequence shown here is derived from an EMBL/GenBank/DDBJ whole genome shotgun (WGS) entry which is preliminary data.</text>
</comment>
<reference evidence="1 2" key="1">
    <citation type="submission" date="2018-10" db="EMBL/GenBank/DDBJ databases">
        <authorList>
            <person name="Ekblom R."/>
            <person name="Jareborg N."/>
        </authorList>
    </citation>
    <scope>NUCLEOTIDE SEQUENCE [LARGE SCALE GENOMIC DNA]</scope>
    <source>
        <tissue evidence="1">Muscle</tissue>
    </source>
</reference>
<dbReference type="AlphaFoldDB" id="A0A9X9LFN3"/>